<dbReference type="GO" id="GO:0007189">
    <property type="term" value="P:adenylate cyclase-activating G protein-coupled receptor signaling pathway"/>
    <property type="evidence" value="ECO:0007669"/>
    <property type="project" value="TreeGrafter"/>
</dbReference>
<proteinExistence type="predicted"/>
<keyword evidence="4 6" id="KW-0472">Membrane</keyword>
<sequence length="142" mass="15665">MALGWLSDTTVSSSSPSSKRQSRRMESISLVVDNSSSPQARRASVRLGGPSSQPRLKKMSLKMMMYPLVYVLIWIIPTSVRIYQASTGNKAPFWIGTIDKCCIVIQGLADALVYGSNESTLKLWRSLVRGEVSLDLRRGSVV</sequence>
<keyword evidence="9" id="KW-1185">Reference proteome</keyword>
<dbReference type="GO" id="GO:0004930">
    <property type="term" value="F:G protein-coupled receptor activity"/>
    <property type="evidence" value="ECO:0007669"/>
    <property type="project" value="TreeGrafter"/>
</dbReference>
<evidence type="ECO:0000313" key="8">
    <source>
        <dbReference type="EMBL" id="RDW84944.1"/>
    </source>
</evidence>
<evidence type="ECO:0000256" key="3">
    <source>
        <dbReference type="ARBA" id="ARBA00022989"/>
    </source>
</evidence>
<evidence type="ECO:0000256" key="2">
    <source>
        <dbReference type="ARBA" id="ARBA00022692"/>
    </source>
</evidence>
<name>A0A3D8SFN5_9HELO</name>
<dbReference type="InterPro" id="IPR022596">
    <property type="entry name" value="GPR1/2/3_C"/>
</dbReference>
<dbReference type="Pfam" id="PF11970">
    <property type="entry name" value="GPR_Gpa2_C"/>
    <property type="match status" value="1"/>
</dbReference>
<accession>A0A3D8SFN5</accession>
<dbReference type="STRING" id="1849047.A0A3D8SFN5"/>
<dbReference type="Proteomes" id="UP000256645">
    <property type="component" value="Unassembled WGS sequence"/>
</dbReference>
<dbReference type="PANTHER" id="PTHR23112">
    <property type="entry name" value="G PROTEIN-COUPLED RECEPTOR 157-RELATED"/>
    <property type="match status" value="1"/>
</dbReference>
<keyword evidence="3 6" id="KW-1133">Transmembrane helix</keyword>
<protein>
    <recommendedName>
        <fullName evidence="7">G protein-coupled receptor GPR1/2/3 C-terminal domain-containing protein</fullName>
    </recommendedName>
</protein>
<organism evidence="8 9">
    <name type="scientific">Coleophoma cylindrospora</name>
    <dbReference type="NCBI Taxonomy" id="1849047"/>
    <lineage>
        <taxon>Eukaryota</taxon>
        <taxon>Fungi</taxon>
        <taxon>Dikarya</taxon>
        <taxon>Ascomycota</taxon>
        <taxon>Pezizomycotina</taxon>
        <taxon>Leotiomycetes</taxon>
        <taxon>Helotiales</taxon>
        <taxon>Dermateaceae</taxon>
        <taxon>Coleophoma</taxon>
    </lineage>
</organism>
<dbReference type="PANTHER" id="PTHR23112:SF0">
    <property type="entry name" value="TRANSMEMBRANE PROTEIN 116"/>
    <property type="match status" value="1"/>
</dbReference>
<reference evidence="8 9" key="1">
    <citation type="journal article" date="2018" name="IMA Fungus">
        <title>IMA Genome-F 9: Draft genome sequence of Annulohypoxylon stygium, Aspergillus mulundensis, Berkeleyomyces basicola (syn. Thielaviopsis basicola), Ceratocystis smalleyi, two Cercospora beticola strains, Coleophoma cylindrospora, Fusarium fracticaudum, Phialophora cf. hyalina, and Morchella septimelata.</title>
        <authorList>
            <person name="Wingfield B.D."/>
            <person name="Bills G.F."/>
            <person name="Dong Y."/>
            <person name="Huang W."/>
            <person name="Nel W.J."/>
            <person name="Swalarsk-Parry B.S."/>
            <person name="Vaghefi N."/>
            <person name="Wilken P.M."/>
            <person name="An Z."/>
            <person name="de Beer Z.W."/>
            <person name="De Vos L."/>
            <person name="Chen L."/>
            <person name="Duong T.A."/>
            <person name="Gao Y."/>
            <person name="Hammerbacher A."/>
            <person name="Kikkert J.R."/>
            <person name="Li Y."/>
            <person name="Li H."/>
            <person name="Li K."/>
            <person name="Li Q."/>
            <person name="Liu X."/>
            <person name="Ma X."/>
            <person name="Naidoo K."/>
            <person name="Pethybridge S.J."/>
            <person name="Sun J."/>
            <person name="Steenkamp E.T."/>
            <person name="van der Nest M.A."/>
            <person name="van Wyk S."/>
            <person name="Wingfield M.J."/>
            <person name="Xiong C."/>
            <person name="Yue Q."/>
            <person name="Zhang X."/>
        </authorList>
    </citation>
    <scope>NUCLEOTIDE SEQUENCE [LARGE SCALE GENOMIC DNA]</scope>
    <source>
        <strain evidence="8 9">BP6252</strain>
    </source>
</reference>
<evidence type="ECO:0000256" key="5">
    <source>
        <dbReference type="SAM" id="MobiDB-lite"/>
    </source>
</evidence>
<feature type="transmembrane region" description="Helical" evidence="6">
    <location>
        <begin position="64"/>
        <end position="83"/>
    </location>
</feature>
<dbReference type="GO" id="GO:0005886">
    <property type="term" value="C:plasma membrane"/>
    <property type="evidence" value="ECO:0007669"/>
    <property type="project" value="TreeGrafter"/>
</dbReference>
<comment type="caution">
    <text evidence="8">The sequence shown here is derived from an EMBL/GenBank/DDBJ whole genome shotgun (WGS) entry which is preliminary data.</text>
</comment>
<dbReference type="OrthoDB" id="100006at2759"/>
<comment type="subcellular location">
    <subcellularLocation>
        <location evidence="1">Membrane</location>
        <topology evidence="1">Multi-pass membrane protein</topology>
    </subcellularLocation>
</comment>
<evidence type="ECO:0000256" key="1">
    <source>
        <dbReference type="ARBA" id="ARBA00004141"/>
    </source>
</evidence>
<gene>
    <name evidence="8" type="ORF">BP6252_02534</name>
</gene>
<evidence type="ECO:0000256" key="4">
    <source>
        <dbReference type="ARBA" id="ARBA00023136"/>
    </source>
</evidence>
<keyword evidence="2 6" id="KW-0812">Transmembrane</keyword>
<evidence type="ECO:0000256" key="6">
    <source>
        <dbReference type="SAM" id="Phobius"/>
    </source>
</evidence>
<feature type="region of interest" description="Disordered" evidence="5">
    <location>
        <begin position="1"/>
        <end position="54"/>
    </location>
</feature>
<evidence type="ECO:0000259" key="7">
    <source>
        <dbReference type="Pfam" id="PF11970"/>
    </source>
</evidence>
<feature type="domain" description="G protein-coupled receptor GPR1/2/3 C-terminal" evidence="7">
    <location>
        <begin position="58"/>
        <end position="120"/>
    </location>
</feature>
<evidence type="ECO:0000313" key="9">
    <source>
        <dbReference type="Proteomes" id="UP000256645"/>
    </source>
</evidence>
<dbReference type="AlphaFoldDB" id="A0A3D8SFN5"/>
<dbReference type="EMBL" id="PDLM01000002">
    <property type="protein sequence ID" value="RDW84944.1"/>
    <property type="molecule type" value="Genomic_DNA"/>
</dbReference>